<evidence type="ECO:0000313" key="2">
    <source>
        <dbReference type="Proteomes" id="UP000054845"/>
    </source>
</evidence>
<dbReference type="AlphaFoldDB" id="A0A0P1BKL7"/>
<evidence type="ECO:0000313" key="1">
    <source>
        <dbReference type="EMBL" id="CEH17055.1"/>
    </source>
</evidence>
<accession>A0A0P1BKL7</accession>
<dbReference type="EMBL" id="CCYA01000254">
    <property type="protein sequence ID" value="CEH17055.1"/>
    <property type="molecule type" value="Genomic_DNA"/>
</dbReference>
<reference evidence="1 2" key="1">
    <citation type="submission" date="2014-09" db="EMBL/GenBank/DDBJ databases">
        <authorList>
            <person name="Magalhaes I.L.F."/>
            <person name="Oliveira U."/>
            <person name="Santos F.R."/>
            <person name="Vidigal T.H.D.A."/>
            <person name="Brescovit A.D."/>
            <person name="Santos A.J."/>
        </authorList>
    </citation>
    <scope>NUCLEOTIDE SEQUENCE [LARGE SCALE GENOMIC DNA]</scope>
</reference>
<sequence>MRIKTGQRASPPNRTHLLRAHSVKLYNAGSVEILSRSTQSCAKSVASFATPAVLVMHPTLATFEHSC</sequence>
<keyword evidence="2" id="KW-1185">Reference proteome</keyword>
<dbReference type="Proteomes" id="UP000054845">
    <property type="component" value="Unassembled WGS sequence"/>
</dbReference>
<proteinExistence type="predicted"/>
<organism evidence="1 2">
    <name type="scientific">Ceraceosorus bombacis</name>
    <dbReference type="NCBI Taxonomy" id="401625"/>
    <lineage>
        <taxon>Eukaryota</taxon>
        <taxon>Fungi</taxon>
        <taxon>Dikarya</taxon>
        <taxon>Basidiomycota</taxon>
        <taxon>Ustilaginomycotina</taxon>
        <taxon>Exobasidiomycetes</taxon>
        <taxon>Ceraceosorales</taxon>
        <taxon>Ceraceosoraceae</taxon>
        <taxon>Ceraceosorus</taxon>
    </lineage>
</organism>
<protein>
    <submittedName>
        <fullName evidence="1">Uncharacterized protein</fullName>
    </submittedName>
</protein>
<name>A0A0P1BKL7_9BASI</name>